<feature type="non-terminal residue" evidence="1">
    <location>
        <position position="1"/>
    </location>
</feature>
<gene>
    <name evidence="1" type="ORF">CCACVL1_29644</name>
</gene>
<keyword evidence="2" id="KW-1185">Reference proteome</keyword>
<dbReference type="AlphaFoldDB" id="A0A1R3G0Q8"/>
<sequence>QTTLRFDSNRLHFDSQLWFKFL</sequence>
<name>A0A1R3G0Q8_COCAP</name>
<accession>A0A1R3G0Q8</accession>
<protein>
    <submittedName>
        <fullName evidence="1">Uncharacterized protein</fullName>
    </submittedName>
</protein>
<dbReference type="EMBL" id="AWWV01015723">
    <property type="protein sequence ID" value="OMO51688.1"/>
    <property type="molecule type" value="Genomic_DNA"/>
</dbReference>
<reference evidence="1 2" key="1">
    <citation type="submission" date="2013-09" db="EMBL/GenBank/DDBJ databases">
        <title>Corchorus capsularis genome sequencing.</title>
        <authorList>
            <person name="Alam M."/>
            <person name="Haque M.S."/>
            <person name="Islam M.S."/>
            <person name="Emdad E.M."/>
            <person name="Islam M.M."/>
            <person name="Ahmed B."/>
            <person name="Halim A."/>
            <person name="Hossen Q.M.M."/>
            <person name="Hossain M.Z."/>
            <person name="Ahmed R."/>
            <person name="Khan M.M."/>
            <person name="Islam R."/>
            <person name="Rashid M.M."/>
            <person name="Khan S.A."/>
            <person name="Rahman M.S."/>
            <person name="Alam M."/>
        </authorList>
    </citation>
    <scope>NUCLEOTIDE SEQUENCE [LARGE SCALE GENOMIC DNA]</scope>
    <source>
        <strain evidence="2">cv. CVL-1</strain>
        <tissue evidence="1">Whole seedling</tissue>
    </source>
</reference>
<evidence type="ECO:0000313" key="1">
    <source>
        <dbReference type="EMBL" id="OMO51688.1"/>
    </source>
</evidence>
<evidence type="ECO:0000313" key="2">
    <source>
        <dbReference type="Proteomes" id="UP000188268"/>
    </source>
</evidence>
<dbReference type="Gramene" id="OMO51688">
    <property type="protein sequence ID" value="OMO51688"/>
    <property type="gene ID" value="CCACVL1_29644"/>
</dbReference>
<organism evidence="1 2">
    <name type="scientific">Corchorus capsularis</name>
    <name type="common">Jute</name>
    <dbReference type="NCBI Taxonomy" id="210143"/>
    <lineage>
        <taxon>Eukaryota</taxon>
        <taxon>Viridiplantae</taxon>
        <taxon>Streptophyta</taxon>
        <taxon>Embryophyta</taxon>
        <taxon>Tracheophyta</taxon>
        <taxon>Spermatophyta</taxon>
        <taxon>Magnoliopsida</taxon>
        <taxon>eudicotyledons</taxon>
        <taxon>Gunneridae</taxon>
        <taxon>Pentapetalae</taxon>
        <taxon>rosids</taxon>
        <taxon>malvids</taxon>
        <taxon>Malvales</taxon>
        <taxon>Malvaceae</taxon>
        <taxon>Grewioideae</taxon>
        <taxon>Apeibeae</taxon>
        <taxon>Corchorus</taxon>
    </lineage>
</organism>
<feature type="non-terminal residue" evidence="1">
    <location>
        <position position="22"/>
    </location>
</feature>
<dbReference type="Proteomes" id="UP000188268">
    <property type="component" value="Unassembled WGS sequence"/>
</dbReference>
<comment type="caution">
    <text evidence="1">The sequence shown here is derived from an EMBL/GenBank/DDBJ whole genome shotgun (WGS) entry which is preliminary data.</text>
</comment>
<proteinExistence type="predicted"/>